<accession>A0ABU0JRX9</accession>
<dbReference type="PANTHER" id="PTHR10587:SF125">
    <property type="entry name" value="POLYSACCHARIDE DEACETYLASE YHEN-RELATED"/>
    <property type="match status" value="1"/>
</dbReference>
<proteinExistence type="predicted"/>
<dbReference type="CDD" id="cd10944">
    <property type="entry name" value="CE4_SmPgdA_like"/>
    <property type="match status" value="1"/>
</dbReference>
<dbReference type="Gene3D" id="3.20.20.370">
    <property type="entry name" value="Glycoside hydrolase/deacetylase"/>
    <property type="match status" value="1"/>
</dbReference>
<sequence>MKKYTMARAFLIIGVIMQMILIFNLVQNHYIVSSLNQNLESKQEEEKKLDLKLNNVAKEYKTLNLQVKKLEKIKKEKIKRDNDLKKQIKDAKKIAYLTFDDGPSSNTSNILDILKSHNIKATFFVKGNDSKLGIEMYKRIVNEGHSIGNHTYSHEYSYIYSSKENFIKDFNKLEKLIKDVTGVEPNILRFPGGSNNTVSHNYGGTKIMRELVNYMNNNNLYYFDWNVDSTDASVAVQSKEKIVNNVLRESDYSNKVIILMHDSPAKITSVKALPEIIQGLKNKGFKFDTLSKDKFTVRFLK</sequence>
<dbReference type="PANTHER" id="PTHR10587">
    <property type="entry name" value="GLYCOSYL TRANSFERASE-RELATED"/>
    <property type="match status" value="1"/>
</dbReference>
<dbReference type="InterPro" id="IPR050248">
    <property type="entry name" value="Polysacc_deacetylase_ArnD"/>
</dbReference>
<dbReference type="SUPFAM" id="SSF88713">
    <property type="entry name" value="Glycoside hydrolase/deacetylase"/>
    <property type="match status" value="1"/>
</dbReference>
<keyword evidence="2" id="KW-1133">Transmembrane helix</keyword>
<feature type="transmembrane region" description="Helical" evidence="2">
    <location>
        <begin position="7"/>
        <end position="26"/>
    </location>
</feature>
<evidence type="ECO:0000259" key="3">
    <source>
        <dbReference type="PROSITE" id="PS51677"/>
    </source>
</evidence>
<dbReference type="EMBL" id="JAUSWN010000012">
    <property type="protein sequence ID" value="MDQ0479840.1"/>
    <property type="molecule type" value="Genomic_DNA"/>
</dbReference>
<dbReference type="RefSeq" id="WP_307355771.1">
    <property type="nucleotide sequence ID" value="NZ_BAAACJ010000037.1"/>
</dbReference>
<evidence type="ECO:0000313" key="5">
    <source>
        <dbReference type="Proteomes" id="UP001224418"/>
    </source>
</evidence>
<name>A0ABU0JRX9_HATLI</name>
<dbReference type="InterPro" id="IPR011330">
    <property type="entry name" value="Glyco_hydro/deAcase_b/a-brl"/>
</dbReference>
<evidence type="ECO:0000256" key="1">
    <source>
        <dbReference type="SAM" id="Coils"/>
    </source>
</evidence>
<reference evidence="4 5" key="1">
    <citation type="submission" date="2023-07" db="EMBL/GenBank/DDBJ databases">
        <title>Genomic Encyclopedia of Type Strains, Phase IV (KMG-IV): sequencing the most valuable type-strain genomes for metagenomic binning, comparative biology and taxonomic classification.</title>
        <authorList>
            <person name="Goeker M."/>
        </authorList>
    </citation>
    <scope>NUCLEOTIDE SEQUENCE [LARGE SCALE GENOMIC DNA]</scope>
    <source>
        <strain evidence="4 5">DSM 1400</strain>
    </source>
</reference>
<organism evidence="4 5">
    <name type="scientific">Hathewaya limosa</name>
    <name type="common">Clostridium limosum</name>
    <dbReference type="NCBI Taxonomy" id="1536"/>
    <lineage>
        <taxon>Bacteria</taxon>
        <taxon>Bacillati</taxon>
        <taxon>Bacillota</taxon>
        <taxon>Clostridia</taxon>
        <taxon>Eubacteriales</taxon>
        <taxon>Clostridiaceae</taxon>
        <taxon>Hathewaya</taxon>
    </lineage>
</organism>
<evidence type="ECO:0000256" key="2">
    <source>
        <dbReference type="SAM" id="Phobius"/>
    </source>
</evidence>
<keyword evidence="1" id="KW-0175">Coiled coil</keyword>
<protein>
    <submittedName>
        <fullName evidence="4">Peptidoglycan/xylan/chitin deacetylase (PgdA/CDA1 family)</fullName>
    </submittedName>
</protein>
<gene>
    <name evidence="4" type="ORF">QOZ93_001582</name>
</gene>
<dbReference type="InterPro" id="IPR002509">
    <property type="entry name" value="NODB_dom"/>
</dbReference>
<dbReference type="PROSITE" id="PS51677">
    <property type="entry name" value="NODB"/>
    <property type="match status" value="1"/>
</dbReference>
<dbReference type="Pfam" id="PF01522">
    <property type="entry name" value="Polysacc_deac_1"/>
    <property type="match status" value="1"/>
</dbReference>
<feature type="coiled-coil region" evidence="1">
    <location>
        <begin position="32"/>
        <end position="80"/>
    </location>
</feature>
<comment type="caution">
    <text evidence="4">The sequence shown here is derived from an EMBL/GenBank/DDBJ whole genome shotgun (WGS) entry which is preliminary data.</text>
</comment>
<keyword evidence="2" id="KW-0812">Transmembrane</keyword>
<keyword evidence="2" id="KW-0472">Membrane</keyword>
<evidence type="ECO:0000313" key="4">
    <source>
        <dbReference type="EMBL" id="MDQ0479840.1"/>
    </source>
</evidence>
<feature type="domain" description="NodB homology" evidence="3">
    <location>
        <begin position="93"/>
        <end position="288"/>
    </location>
</feature>
<keyword evidence="5" id="KW-1185">Reference proteome</keyword>
<dbReference type="Proteomes" id="UP001224418">
    <property type="component" value="Unassembled WGS sequence"/>
</dbReference>